<reference evidence="2 3" key="1">
    <citation type="submission" date="2023-09" db="EMBL/GenBank/DDBJ databases">
        <authorList>
            <person name="Wang M."/>
        </authorList>
    </citation>
    <scope>NUCLEOTIDE SEQUENCE [LARGE SCALE GENOMIC DNA]</scope>
    <source>
        <strain evidence="2">GT-2023</strain>
        <tissue evidence="2">Liver</tissue>
    </source>
</reference>
<keyword evidence="3" id="KW-1185">Reference proteome</keyword>
<comment type="caution">
    <text evidence="2">The sequence shown here is derived from an EMBL/GenBank/DDBJ whole genome shotgun (WGS) entry which is preliminary data.</text>
</comment>
<keyword evidence="1" id="KW-1133">Transmembrane helix</keyword>
<keyword evidence="1" id="KW-0472">Membrane</keyword>
<accession>A0ABR3N5Y9</accession>
<dbReference type="Proteomes" id="UP001558613">
    <property type="component" value="Unassembled WGS sequence"/>
</dbReference>
<organism evidence="2 3">
    <name type="scientific">Cirrhinus molitorella</name>
    <name type="common">mud carp</name>
    <dbReference type="NCBI Taxonomy" id="172907"/>
    <lineage>
        <taxon>Eukaryota</taxon>
        <taxon>Metazoa</taxon>
        <taxon>Chordata</taxon>
        <taxon>Craniata</taxon>
        <taxon>Vertebrata</taxon>
        <taxon>Euteleostomi</taxon>
        <taxon>Actinopterygii</taxon>
        <taxon>Neopterygii</taxon>
        <taxon>Teleostei</taxon>
        <taxon>Ostariophysi</taxon>
        <taxon>Cypriniformes</taxon>
        <taxon>Cyprinidae</taxon>
        <taxon>Labeoninae</taxon>
        <taxon>Labeonini</taxon>
        <taxon>Cirrhinus</taxon>
    </lineage>
</organism>
<evidence type="ECO:0000313" key="3">
    <source>
        <dbReference type="Proteomes" id="UP001558613"/>
    </source>
</evidence>
<proteinExistence type="predicted"/>
<evidence type="ECO:0000256" key="1">
    <source>
        <dbReference type="SAM" id="Phobius"/>
    </source>
</evidence>
<protein>
    <submittedName>
        <fullName evidence="2">Uncharacterized protein</fullName>
    </submittedName>
</protein>
<evidence type="ECO:0000313" key="2">
    <source>
        <dbReference type="EMBL" id="KAL1272355.1"/>
    </source>
</evidence>
<name>A0ABR3N5Y9_9TELE</name>
<gene>
    <name evidence="2" type="ORF">QQF64_028217</name>
</gene>
<dbReference type="EMBL" id="JAYMGO010000006">
    <property type="protein sequence ID" value="KAL1272355.1"/>
    <property type="molecule type" value="Genomic_DNA"/>
</dbReference>
<sequence>MNSTTWIVDSYEEALAKNIVIVSLGLIINFINGMLVVTFFSNPINQTPNSAERKWLRLILTRGYILDSCT</sequence>
<keyword evidence="1" id="KW-0812">Transmembrane</keyword>
<feature type="transmembrane region" description="Helical" evidence="1">
    <location>
        <begin position="20"/>
        <end position="40"/>
    </location>
</feature>